<reference evidence="1" key="1">
    <citation type="submission" date="2018-08" db="EMBL/GenBank/DDBJ databases">
        <authorList>
            <person name="Jin W."/>
            <person name="Wang H."/>
            <person name="Yang Y."/>
            <person name="Li M."/>
            <person name="Liu J."/>
        </authorList>
    </citation>
    <scope>NUCLEOTIDE SEQUENCE</scope>
    <source>
        <strain evidence="1">AESS21</strain>
    </source>
</reference>
<proteinExistence type="predicted"/>
<protein>
    <submittedName>
        <fullName evidence="1">Uncharacterized protein</fullName>
    </submittedName>
</protein>
<name>A0A944CGK4_9HYPH</name>
<accession>A0A944CGK4</accession>
<comment type="caution">
    <text evidence="1">The sequence shown here is derived from an EMBL/GenBank/DDBJ whole genome shotgun (WGS) entry which is preliminary data.</text>
</comment>
<sequence>MIDCRFASAHGLMQAHRVADSVISGLWEELNEVDDAGNSEIEAHLDSETDVAPVGPMFAV</sequence>
<gene>
    <name evidence="1" type="ORF">DYI23_19670</name>
</gene>
<evidence type="ECO:0000313" key="1">
    <source>
        <dbReference type="EMBL" id="MBS8262453.1"/>
    </source>
</evidence>
<dbReference type="EMBL" id="QTKU01000005">
    <property type="protein sequence ID" value="MBS8262453.1"/>
    <property type="molecule type" value="Genomic_DNA"/>
</dbReference>
<evidence type="ECO:0000313" key="2">
    <source>
        <dbReference type="Proteomes" id="UP000705379"/>
    </source>
</evidence>
<reference evidence="1" key="2">
    <citation type="journal article" date="2021" name="Microorganisms">
        <title>Bacterial Dimethylsulfoniopropionate Biosynthesis in the East China Sea.</title>
        <authorList>
            <person name="Liu J."/>
            <person name="Zhang Y."/>
            <person name="Liu J."/>
            <person name="Zhong H."/>
            <person name="Williams B.T."/>
            <person name="Zheng Y."/>
            <person name="Curson A.R.J."/>
            <person name="Sun C."/>
            <person name="Sun H."/>
            <person name="Song D."/>
            <person name="Wagner Mackenzie B."/>
            <person name="Bermejo Martinez A."/>
            <person name="Todd J.D."/>
            <person name="Zhang X.H."/>
        </authorList>
    </citation>
    <scope>NUCLEOTIDE SEQUENCE</scope>
    <source>
        <strain evidence="1">AESS21</strain>
    </source>
</reference>
<dbReference type="Proteomes" id="UP000705379">
    <property type="component" value="Unassembled WGS sequence"/>
</dbReference>
<organism evidence="1 2">
    <name type="scientific">Roseibium polysiphoniae</name>
    <dbReference type="NCBI Taxonomy" id="2571221"/>
    <lineage>
        <taxon>Bacteria</taxon>
        <taxon>Pseudomonadati</taxon>
        <taxon>Pseudomonadota</taxon>
        <taxon>Alphaproteobacteria</taxon>
        <taxon>Hyphomicrobiales</taxon>
        <taxon>Stappiaceae</taxon>
        <taxon>Roseibium</taxon>
    </lineage>
</organism>
<dbReference type="AlphaFoldDB" id="A0A944CGK4"/>